<dbReference type="PANTHER" id="PTHR43333">
    <property type="entry name" value="2-HACID_DH_C DOMAIN-CONTAINING PROTEIN"/>
    <property type="match status" value="1"/>
</dbReference>
<evidence type="ECO:0000313" key="4">
    <source>
        <dbReference type="EMBL" id="APT89367.1"/>
    </source>
</evidence>
<name>A0A1L7CU59_9CORY</name>
<dbReference type="Proteomes" id="UP000185434">
    <property type="component" value="Chromosome"/>
</dbReference>
<gene>
    <name evidence="4" type="ORF">CFRA_09015</name>
</gene>
<proteinExistence type="predicted"/>
<dbReference type="GO" id="GO:0051287">
    <property type="term" value="F:NAD binding"/>
    <property type="evidence" value="ECO:0007669"/>
    <property type="project" value="InterPro"/>
</dbReference>
<evidence type="ECO:0000256" key="1">
    <source>
        <dbReference type="ARBA" id="ARBA00023002"/>
    </source>
</evidence>
<dbReference type="EMBL" id="CP009247">
    <property type="protein sequence ID" value="APT89367.1"/>
    <property type="molecule type" value="Genomic_DNA"/>
</dbReference>
<keyword evidence="5" id="KW-1185">Reference proteome</keyword>
<dbReference type="InterPro" id="IPR006140">
    <property type="entry name" value="D-isomer_DH_NAD-bd"/>
</dbReference>
<dbReference type="Gene3D" id="3.40.50.720">
    <property type="entry name" value="NAD(P)-binding Rossmann-like Domain"/>
    <property type="match status" value="2"/>
</dbReference>
<reference evidence="4 5" key="1">
    <citation type="submission" date="2014-08" db="EMBL/GenBank/DDBJ databases">
        <title>Complete genome sequence of Corynebacterium frankenforstense ST18(T) (=DSM 45800(T)), isolated from raw cow milk.</title>
        <authorList>
            <person name="Ruckert C."/>
            <person name="Albersmeier A."/>
            <person name="Winkler A."/>
            <person name="Lipski A."/>
            <person name="Kalinowski J."/>
        </authorList>
    </citation>
    <scope>NUCLEOTIDE SEQUENCE [LARGE SCALE GENOMIC DNA]</scope>
    <source>
        <strain evidence="4 5">ST18</strain>
    </source>
</reference>
<dbReference type="SUPFAM" id="SSF52283">
    <property type="entry name" value="Formate/glycerate dehydrogenase catalytic domain-like"/>
    <property type="match status" value="1"/>
</dbReference>
<keyword evidence="1" id="KW-0560">Oxidoreductase</keyword>
<dbReference type="SUPFAM" id="SSF51735">
    <property type="entry name" value="NAD(P)-binding Rossmann-fold domains"/>
    <property type="match status" value="1"/>
</dbReference>
<evidence type="ECO:0000256" key="2">
    <source>
        <dbReference type="ARBA" id="ARBA00023027"/>
    </source>
</evidence>
<organism evidence="4 5">
    <name type="scientific">Corynebacterium frankenforstense DSM 45800</name>
    <dbReference type="NCBI Taxonomy" id="1437875"/>
    <lineage>
        <taxon>Bacteria</taxon>
        <taxon>Bacillati</taxon>
        <taxon>Actinomycetota</taxon>
        <taxon>Actinomycetes</taxon>
        <taxon>Mycobacteriales</taxon>
        <taxon>Corynebacteriaceae</taxon>
        <taxon>Corynebacterium</taxon>
    </lineage>
</organism>
<accession>A0A1L7CU59</accession>
<dbReference type="PANTHER" id="PTHR43333:SF1">
    <property type="entry name" value="D-ISOMER SPECIFIC 2-HYDROXYACID DEHYDROGENASE NAD-BINDING DOMAIN-CONTAINING PROTEIN"/>
    <property type="match status" value="1"/>
</dbReference>
<dbReference type="InterPro" id="IPR036291">
    <property type="entry name" value="NAD(P)-bd_dom_sf"/>
</dbReference>
<dbReference type="RefSeq" id="WP_075664357.1">
    <property type="nucleotide sequence ID" value="NZ_CP009247.1"/>
</dbReference>
<feature type="domain" description="D-isomer specific 2-hydroxyacid dehydrogenase NAD-binding" evidence="3">
    <location>
        <begin position="102"/>
        <end position="267"/>
    </location>
</feature>
<protein>
    <recommendedName>
        <fullName evidence="3">D-isomer specific 2-hydroxyacid dehydrogenase NAD-binding domain-containing protein</fullName>
    </recommendedName>
</protein>
<dbReference type="Pfam" id="PF02826">
    <property type="entry name" value="2-Hacid_dh_C"/>
    <property type="match status" value="1"/>
</dbReference>
<dbReference type="STRING" id="1437875.CFRA_09015"/>
<dbReference type="KEGG" id="cfk:CFRA_09015"/>
<keyword evidence="2" id="KW-0520">NAD</keyword>
<evidence type="ECO:0000259" key="3">
    <source>
        <dbReference type="Pfam" id="PF02826"/>
    </source>
</evidence>
<dbReference type="AlphaFoldDB" id="A0A1L7CU59"/>
<dbReference type="GO" id="GO:0016491">
    <property type="term" value="F:oxidoreductase activity"/>
    <property type="evidence" value="ECO:0007669"/>
    <property type="project" value="UniProtKB-KW"/>
</dbReference>
<sequence length="304" mass="32547">MRYVMLPEPWEETEADLAAAGHERVEDLEKADFLLYTGYWDAFPELPDNIRFVQTAFAGLDALVRNGQLDPKVRWANAAGWYADSVAESTLGLLLGVLHEHKLATRAGSFDVVPTIQARSRYLFHEMTVVILGAGGIGERLIEMLAPFHVHVIAVNTSGRDVPGAHETVALADAAGAWGRVDVLVNLLPLTDATRGVVDADLLAALKAGCIVVNTGRGGTVDTDALVAALASGHLGGAGLDVTDPEPLPEDHPLWAMDNVLITPHSANTLPNMHRVTGPRTLENIAAFEAGERMPTEVDVAAQY</sequence>
<evidence type="ECO:0000313" key="5">
    <source>
        <dbReference type="Proteomes" id="UP000185434"/>
    </source>
</evidence>
<dbReference type="CDD" id="cd12159">
    <property type="entry name" value="2-Hacid_dh_2"/>
    <property type="match status" value="1"/>
</dbReference>
<dbReference type="OrthoDB" id="4324715at2"/>